<feature type="compositionally biased region" description="Basic and acidic residues" evidence="1">
    <location>
        <begin position="379"/>
        <end position="389"/>
    </location>
</feature>
<evidence type="ECO:0000256" key="1">
    <source>
        <dbReference type="SAM" id="MobiDB-lite"/>
    </source>
</evidence>
<feature type="compositionally biased region" description="Basic and acidic residues" evidence="1">
    <location>
        <begin position="114"/>
        <end position="144"/>
    </location>
</feature>
<dbReference type="EMBL" id="CDMZ01004756">
    <property type="protein sequence ID" value="CEM50800.1"/>
    <property type="molecule type" value="Genomic_DNA"/>
</dbReference>
<dbReference type="InterPro" id="IPR053233">
    <property type="entry name" value="ABRA-related"/>
</dbReference>
<feature type="compositionally biased region" description="Polar residues" evidence="1">
    <location>
        <begin position="1017"/>
        <end position="1043"/>
    </location>
</feature>
<name>A0A0G4I1P3_9ALVE</name>
<feature type="region of interest" description="Disordered" evidence="1">
    <location>
        <begin position="564"/>
        <end position="634"/>
    </location>
</feature>
<protein>
    <recommendedName>
        <fullName evidence="2">WW domain-containing protein</fullName>
    </recommendedName>
</protein>
<feature type="compositionally biased region" description="Basic and acidic residues" evidence="1">
    <location>
        <begin position="678"/>
        <end position="689"/>
    </location>
</feature>
<proteinExistence type="predicted"/>
<dbReference type="PROSITE" id="PS50020">
    <property type="entry name" value="WW_DOMAIN_2"/>
    <property type="match status" value="1"/>
</dbReference>
<dbReference type="PANTHER" id="PTHR21715">
    <property type="entry name" value="RH04127P"/>
    <property type="match status" value="1"/>
</dbReference>
<feature type="region of interest" description="Disordered" evidence="1">
    <location>
        <begin position="659"/>
        <end position="700"/>
    </location>
</feature>
<feature type="region of interest" description="Disordered" evidence="1">
    <location>
        <begin position="1"/>
        <end position="21"/>
    </location>
</feature>
<feature type="region of interest" description="Disordered" evidence="1">
    <location>
        <begin position="741"/>
        <end position="777"/>
    </location>
</feature>
<feature type="region of interest" description="Disordered" evidence="1">
    <location>
        <begin position="97"/>
        <end position="531"/>
    </location>
</feature>
<feature type="region of interest" description="Disordered" evidence="1">
    <location>
        <begin position="1004"/>
        <end position="1073"/>
    </location>
</feature>
<feature type="compositionally biased region" description="Low complexity" evidence="1">
    <location>
        <begin position="1172"/>
        <end position="1185"/>
    </location>
</feature>
<evidence type="ECO:0000259" key="2">
    <source>
        <dbReference type="PROSITE" id="PS50020"/>
    </source>
</evidence>
<feature type="region of interest" description="Disordered" evidence="1">
    <location>
        <begin position="922"/>
        <end position="945"/>
    </location>
</feature>
<feature type="compositionally biased region" description="Low complexity" evidence="1">
    <location>
        <begin position="297"/>
        <end position="313"/>
    </location>
</feature>
<gene>
    <name evidence="3" type="ORF">Cvel_1673</name>
</gene>
<dbReference type="InterPro" id="IPR001202">
    <property type="entry name" value="WW_dom"/>
</dbReference>
<feature type="compositionally biased region" description="Basic and acidic residues" evidence="1">
    <location>
        <begin position="621"/>
        <end position="634"/>
    </location>
</feature>
<dbReference type="CDD" id="cd00201">
    <property type="entry name" value="WW"/>
    <property type="match status" value="1"/>
</dbReference>
<dbReference type="SMART" id="SM00456">
    <property type="entry name" value="WW"/>
    <property type="match status" value="1"/>
</dbReference>
<sequence length="1415" mass="155731">MLNSQGVITLEEELDEDYEPTEEEIKEYAEWLGMDLEKDEDLFWIAREGLKAPLPDSWKPCQTAEGDIFYFNFSTGDSKWDHPCDEHYKKLFEEEKKKKAEGATGGEEQATGAAEDKVNPKDKKSTPSSAEGKEKSKEKKKDSKTSSSSSSNSQKKKKLTFTDIKTITTGKITDQPAKSKSLSFSAEMQSSTSAAVTQEKKQVGFSPASSSSAPPLPLAKSAPPSSSSFPSGFPKTVSPTASSDRSSKSRQGQMEREKGAPEREPVRVSAKESEESLTRAVNKMKKANDWLAEKQQPPSVLPVSSSLPPSLSLPKEKESHSPTDLPARSSAPVISPSRREKEKGEKFRETPKENQEKEDMQAETPPSEMDAISRMLARIKKEKEEELRKTKSGGGAKGVPITDSQNAPKEGDATATPPGRRGAEDTQSAEAKEKDMDASLPSLSSSSDDGSRSKTTHSKDPSTKRTSTEDPSPKQAQSTTPPHTDDSKQKEMASALDSLKAKLAKEMEQAEEAAKKEAENGDVDDLSSHKTKRLVEIKREKDAEITRETPLYRDHCTKKIGKELESRRPAFEQAARKSLKEKVEKEVESSEKYNQMEEEERQKALQSIQAEVRAKVAGGAEDEREKKKNEMKESIEKDIEIERDRLTAILTAQKKREVAGRILTPDPQPDTTNVEVQTTEKERDREDTHLAAPPTDPLDQWRAELEASLRETAERQIRQRISAVADTRRASMEIELREEARIYREKQKQEREKEREPVESERSDHHPPFGLAGEDAAVASLQSQLASLQRQIDAAVKREADEEAECENLRIARRTEERRREALKTEVAALDAKVQSAQATLFDLQAALAARDTAAARLRSEIDEIKREVAVESAEKQKALRRAEAATAALTVEQAKAEESRRSLGLEMDTLRASLSRAAERSLSLTQRESGSGRGFLDEQPGDAEDGFLLSSEKILGRLTEMETRFNRTGALSLYTPLTVPGRSEDNEAADRGGFLLTHRVEVDEDVGAPPPPTASFLETQMTPRDDSTLPSLTLTATQTRSASLMKHPHSPSASPLPPGTSKSAPSPIALTPTPASKVLFASQSKAAAEEEKGQEDRRRAELKVLRGHLEAEWQTWRSALLDSLRSMGDGRDQSPESREKSRRTLREQKEILDLQTAQLNEEMRALRRPSRSAASPLPGALQGEGVREGEGGGVEGGTGDLVSPSETERGNTPGVRLNLPPLNMLSSASLLPPSLRSGGRGMGGTLDTGAESDALAAIRAAYSGGTPQAVVGLNGSVPSLLLYDERGTPRTFFFSPEWRSLETYRQDPNDLTGLSPSLHLNKGFPLRRCLRGGPLRGGDEEEDLRESGLSLRGRNRETSGTWLLAPFHSRKGLGKGNPSGATVVPDSLSLMALQHSRWLDRFARQVREGCWLRC</sequence>
<feature type="compositionally biased region" description="Polar residues" evidence="1">
    <location>
        <begin position="176"/>
        <end position="196"/>
    </location>
</feature>
<feature type="compositionally biased region" description="Low complexity" evidence="1">
    <location>
        <begin position="438"/>
        <end position="448"/>
    </location>
</feature>
<feature type="compositionally biased region" description="Basic and acidic residues" evidence="1">
    <location>
        <begin position="499"/>
        <end position="519"/>
    </location>
</feature>
<feature type="compositionally biased region" description="Polar residues" evidence="1">
    <location>
        <begin position="237"/>
        <end position="252"/>
    </location>
</feature>
<evidence type="ECO:0000313" key="3">
    <source>
        <dbReference type="EMBL" id="CEM50800.1"/>
    </source>
</evidence>
<dbReference type="PANTHER" id="PTHR21715:SF0">
    <property type="entry name" value="RH04127P"/>
    <property type="match status" value="1"/>
</dbReference>
<organism evidence="3">
    <name type="scientific">Chromera velia CCMP2878</name>
    <dbReference type="NCBI Taxonomy" id="1169474"/>
    <lineage>
        <taxon>Eukaryota</taxon>
        <taxon>Sar</taxon>
        <taxon>Alveolata</taxon>
        <taxon>Colpodellida</taxon>
        <taxon>Chromeraceae</taxon>
        <taxon>Chromera</taxon>
    </lineage>
</organism>
<accession>A0A0G4I1P3</accession>
<feature type="compositionally biased region" description="Basic and acidic residues" evidence="1">
    <location>
        <begin position="741"/>
        <end position="767"/>
    </location>
</feature>
<feature type="compositionally biased region" description="Low complexity" evidence="1">
    <location>
        <begin position="161"/>
        <end position="173"/>
    </location>
</feature>
<feature type="region of interest" description="Disordered" evidence="1">
    <location>
        <begin position="1166"/>
        <end position="1221"/>
    </location>
</feature>
<reference evidence="3" key="1">
    <citation type="submission" date="2014-11" db="EMBL/GenBank/DDBJ databases">
        <authorList>
            <person name="Otto D Thomas"/>
            <person name="Naeem Raeece"/>
        </authorList>
    </citation>
    <scope>NUCLEOTIDE SEQUENCE</scope>
</reference>
<dbReference type="Gene3D" id="3.30.1470.10">
    <property type="entry name" value="Photosystem I PsaD, reaction center subunit II"/>
    <property type="match status" value="1"/>
</dbReference>
<feature type="compositionally biased region" description="Low complexity" evidence="1">
    <location>
        <begin position="204"/>
        <end position="235"/>
    </location>
</feature>
<feature type="compositionally biased region" description="Basic and acidic residues" evidence="1">
    <location>
        <begin position="337"/>
        <end position="360"/>
    </location>
</feature>
<dbReference type="Pfam" id="PF00397">
    <property type="entry name" value="WW"/>
    <property type="match status" value="1"/>
</dbReference>
<feature type="compositionally biased region" description="Basic and acidic residues" evidence="1">
    <location>
        <begin position="564"/>
        <end position="603"/>
    </location>
</feature>
<dbReference type="VEuPathDB" id="CryptoDB:Cvel_1673"/>
<feature type="region of interest" description="Disordered" evidence="1">
    <location>
        <begin position="1126"/>
        <end position="1150"/>
    </location>
</feature>
<dbReference type="SUPFAM" id="SSF51045">
    <property type="entry name" value="WW domain"/>
    <property type="match status" value="1"/>
</dbReference>
<feature type="domain" description="WW" evidence="2">
    <location>
        <begin position="52"/>
        <end position="85"/>
    </location>
</feature>
<feature type="compositionally biased region" description="Acidic residues" evidence="1">
    <location>
        <begin position="10"/>
        <end position="21"/>
    </location>
</feature>
<feature type="compositionally biased region" description="Basic and acidic residues" evidence="1">
    <location>
        <begin position="449"/>
        <end position="472"/>
    </location>
</feature>
<dbReference type="InterPro" id="IPR036020">
    <property type="entry name" value="WW_dom_sf"/>
</dbReference>
<feature type="compositionally biased region" description="Basic and acidic residues" evidence="1">
    <location>
        <begin position="1129"/>
        <end position="1150"/>
    </location>
</feature>
<feature type="compositionally biased region" description="Basic and acidic residues" evidence="1">
    <location>
        <begin position="253"/>
        <end position="277"/>
    </location>
</feature>